<keyword evidence="4" id="KW-1185">Reference proteome</keyword>
<feature type="chain" id="PRO_5046777773" evidence="2">
    <location>
        <begin position="24"/>
        <end position="571"/>
    </location>
</feature>
<keyword evidence="2" id="KW-0732">Signal</keyword>
<keyword evidence="1" id="KW-1133">Transmembrane helix</keyword>
<dbReference type="Gene3D" id="3.20.20.370">
    <property type="entry name" value="Glycoside hydrolase/deacetylase"/>
    <property type="match status" value="1"/>
</dbReference>
<dbReference type="RefSeq" id="WP_206933337.1">
    <property type="nucleotide sequence ID" value="NZ_JAEKJY010000002.1"/>
</dbReference>
<protein>
    <submittedName>
        <fullName evidence="3">Polysaccharide deacetylase family protein</fullName>
    </submittedName>
</protein>
<dbReference type="EMBL" id="JAEKJY010000002">
    <property type="protein sequence ID" value="MBN8235218.1"/>
    <property type="molecule type" value="Genomic_DNA"/>
</dbReference>
<dbReference type="CDD" id="cd10923">
    <property type="entry name" value="CE4_COG5298"/>
    <property type="match status" value="1"/>
</dbReference>
<dbReference type="InterPro" id="IPR011330">
    <property type="entry name" value="Glyco_hydro/deAcase_b/a-brl"/>
</dbReference>
<dbReference type="Pfam" id="PF10096">
    <property type="entry name" value="DUF2334"/>
    <property type="match status" value="1"/>
</dbReference>
<feature type="transmembrane region" description="Helical" evidence="1">
    <location>
        <begin position="535"/>
        <end position="556"/>
    </location>
</feature>
<dbReference type="Proteomes" id="UP000663970">
    <property type="component" value="Unassembled WGS sequence"/>
</dbReference>
<sequence length="571" mass="65616">MKKYLIVLCAFLMVFTSKGLVSAEAEDTKTLVVYSSLNRQIDEDERKLDMLLSHFTETINFVHVSDFQPEDTKDTTHVFYYGSRGEQLPDSFLESIGTYDGTLTVIGHNQKQFNDHFSFEASKKLSNFNYMYLDRDKKDKIKISLQSLFTVPETEDMQVLAWGKGGKKTHPLIVEENGSYYVASPDVISPVSTLFGDILHEIYQSSHEEQHPGYIRLEDIHPLVDPEKLKETAEVLIKNDIPFMMAVIPVYTDPDTGKRSHFSDYPETLKVIKHLQENGGSVVLHGYTHQYRTSETGEGFEFWDVENNTPVYKEGSDPTPMKRPDDFHTREAYQDYMAELKAFEKEYTETKLNKGIQELTGFGLYPLAFEAPHYTMSQHGYEIASQFFSTYVGQMQLSDENWQVMDSVPYSTSPSFTHGMTILPETLGYVEPDNNHAAEEIVQKAKQQLLVRDGMVSFFYHPYLGAERLEEVVDELKEMPVDWIDLKEEDTTVQSDEVVITAVDGQVHVDKNTFQLFRDSKTLFNYFVQNTADKVTWAMVGVSSVSVLLFCFYTFISYRRLIRNERSDQVG</sequence>
<reference evidence="3 4" key="1">
    <citation type="submission" date="2020-12" db="EMBL/GenBank/DDBJ databases">
        <title>Oil enriched cultivation method for isolating marine PHA-producing bacteria.</title>
        <authorList>
            <person name="Zheng W."/>
            <person name="Yu S."/>
            <person name="Huang Y."/>
        </authorList>
    </citation>
    <scope>NUCLEOTIDE SEQUENCE [LARGE SCALE GENOMIC DNA]</scope>
    <source>
        <strain evidence="3 4">SY-2-6</strain>
    </source>
</reference>
<organism evidence="3 4">
    <name type="scientific">Halobacillus kuroshimensis</name>
    <dbReference type="NCBI Taxonomy" id="302481"/>
    <lineage>
        <taxon>Bacteria</taxon>
        <taxon>Bacillati</taxon>
        <taxon>Bacillota</taxon>
        <taxon>Bacilli</taxon>
        <taxon>Bacillales</taxon>
        <taxon>Bacillaceae</taxon>
        <taxon>Halobacillus</taxon>
    </lineage>
</organism>
<comment type="caution">
    <text evidence="3">The sequence shown here is derived from an EMBL/GenBank/DDBJ whole genome shotgun (WGS) entry which is preliminary data.</text>
</comment>
<gene>
    <name evidence="3" type="ORF">JF544_08140</name>
</gene>
<name>A0ABS3DV50_9BACI</name>
<evidence type="ECO:0000313" key="3">
    <source>
        <dbReference type="EMBL" id="MBN8235218.1"/>
    </source>
</evidence>
<evidence type="ECO:0000256" key="2">
    <source>
        <dbReference type="SAM" id="SignalP"/>
    </source>
</evidence>
<accession>A0ABS3DV50</accession>
<dbReference type="SUPFAM" id="SSF88713">
    <property type="entry name" value="Glycoside hydrolase/deacetylase"/>
    <property type="match status" value="1"/>
</dbReference>
<dbReference type="InterPro" id="IPR018763">
    <property type="entry name" value="DUF2334"/>
</dbReference>
<feature type="signal peptide" evidence="2">
    <location>
        <begin position="1"/>
        <end position="23"/>
    </location>
</feature>
<keyword evidence="1" id="KW-0472">Membrane</keyword>
<evidence type="ECO:0000313" key="4">
    <source>
        <dbReference type="Proteomes" id="UP000663970"/>
    </source>
</evidence>
<evidence type="ECO:0000256" key="1">
    <source>
        <dbReference type="SAM" id="Phobius"/>
    </source>
</evidence>
<keyword evidence="1" id="KW-0812">Transmembrane</keyword>
<proteinExistence type="predicted"/>